<evidence type="ECO:0000256" key="1">
    <source>
        <dbReference type="ARBA" id="ARBA00012282"/>
    </source>
</evidence>
<evidence type="ECO:0000259" key="5">
    <source>
        <dbReference type="PROSITE" id="PS50883"/>
    </source>
</evidence>
<dbReference type="SMART" id="SM00448">
    <property type="entry name" value="REC"/>
    <property type="match status" value="1"/>
</dbReference>
<dbReference type="GO" id="GO:0071111">
    <property type="term" value="F:cyclic-guanylate-specific phosphodiesterase activity"/>
    <property type="evidence" value="ECO:0007669"/>
    <property type="project" value="UniProtKB-EC"/>
</dbReference>
<dbReference type="InterPro" id="IPR001789">
    <property type="entry name" value="Sig_transdc_resp-reg_receiver"/>
</dbReference>
<keyword evidence="3" id="KW-0597">Phosphoprotein</keyword>
<sequence>MSTQKSTPPIRLLHMEDSAIDARLVRRALDRGELTYDYRREATLAGLQKALDEADWDVIIVDHHLADCDSRRVLTEVKSRGLDIPFIICSGTIGEEQAVAAMKAGAQDYIMKGNLSRLAEAVRREVRDAAIRRSSRTAEEELRRSEQRLALLLSQSDELVLHIDQAGQVIEAWGNAEILSSTLTKITNRHLTELFHRTNAPLLREALARVTSTQGHLSIETYLPPPSNRTFLLHFGLQHDQPPTQADGCVLIRDITAIRQTEAELTFLSRYDPLTHLPNRKSVHDQLQKIIDKRTSASHHYTAVLLIDLDRFKVINDNLGHTTGDEVLVGAAHEIRRKLRQDDILARYSSDEFLAILPDVHNREAATQIAQQILDGLPATPLSPSALRVTASIGISFSPGDGHTAEDLIAAADVAMHEAKKQGGGSVHHYTPELGRRGIRRLELEQQLRIALEQNQLTLNYQPQVDLRTGAMIGVEALARWQHPETGAISPSEFIPVAEESGIIIPLGEWVLNRACEDAMRWRQHGVPLEVAVNVSAVEFEHVDIASRVSQALSRTHLPVEALVLELTESVLMDDTEEAIRRLQTLREMGVRIAVDDFGSGYSNLSYLKRLPLNKLKIDQSLIRGLGKHANDEALVRAVIQLAHSLKLDTLAEGVETETTRQFLHQHHCRHAQGYLFGRAQPAEHFLSIH</sequence>
<keyword evidence="8" id="KW-1185">Reference proteome</keyword>
<dbReference type="SUPFAM" id="SSF52172">
    <property type="entry name" value="CheY-like"/>
    <property type="match status" value="1"/>
</dbReference>
<dbReference type="InterPro" id="IPR035965">
    <property type="entry name" value="PAS-like_dom_sf"/>
</dbReference>
<dbReference type="SUPFAM" id="SSF55073">
    <property type="entry name" value="Nucleotide cyclase"/>
    <property type="match status" value="1"/>
</dbReference>
<dbReference type="EMBL" id="NFZW01000025">
    <property type="protein sequence ID" value="RFA32830.1"/>
    <property type="molecule type" value="Genomic_DNA"/>
</dbReference>
<evidence type="ECO:0000259" key="4">
    <source>
        <dbReference type="PROSITE" id="PS50110"/>
    </source>
</evidence>
<protein>
    <recommendedName>
        <fullName evidence="1">cyclic-guanylate-specific phosphodiesterase</fullName>
        <ecNumber evidence="1">3.1.4.52</ecNumber>
    </recommendedName>
</protein>
<evidence type="ECO:0000313" key="8">
    <source>
        <dbReference type="Proteomes" id="UP000256763"/>
    </source>
</evidence>
<name>A0A3E0WIM2_9GAMM</name>
<dbReference type="Gene3D" id="3.20.20.450">
    <property type="entry name" value="EAL domain"/>
    <property type="match status" value="1"/>
</dbReference>
<dbReference type="GO" id="GO:0000160">
    <property type="term" value="P:phosphorelay signal transduction system"/>
    <property type="evidence" value="ECO:0007669"/>
    <property type="project" value="InterPro"/>
</dbReference>
<feature type="domain" description="EAL" evidence="5">
    <location>
        <begin position="441"/>
        <end position="690"/>
    </location>
</feature>
<dbReference type="SMART" id="SM00052">
    <property type="entry name" value="EAL"/>
    <property type="match status" value="1"/>
</dbReference>
<dbReference type="Gene3D" id="3.30.450.20">
    <property type="entry name" value="PAS domain"/>
    <property type="match status" value="1"/>
</dbReference>
<dbReference type="SMART" id="SM00267">
    <property type="entry name" value="GGDEF"/>
    <property type="match status" value="1"/>
</dbReference>
<dbReference type="RefSeq" id="WP_116348373.1">
    <property type="nucleotide sequence ID" value="NZ_NFZW01000025.1"/>
</dbReference>
<dbReference type="Proteomes" id="UP000256763">
    <property type="component" value="Unassembled WGS sequence"/>
</dbReference>
<dbReference type="Gene3D" id="3.30.70.270">
    <property type="match status" value="1"/>
</dbReference>
<dbReference type="PROSITE" id="PS50887">
    <property type="entry name" value="GGDEF"/>
    <property type="match status" value="1"/>
</dbReference>
<keyword evidence="2" id="KW-0973">c-di-GMP</keyword>
<dbReference type="PROSITE" id="PS50110">
    <property type="entry name" value="RESPONSE_REGULATORY"/>
    <property type="match status" value="1"/>
</dbReference>
<dbReference type="PANTHER" id="PTHR44757">
    <property type="entry name" value="DIGUANYLATE CYCLASE DGCP"/>
    <property type="match status" value="1"/>
</dbReference>
<dbReference type="SUPFAM" id="SSF55785">
    <property type="entry name" value="PYP-like sensor domain (PAS domain)"/>
    <property type="match status" value="1"/>
</dbReference>
<dbReference type="CDD" id="cd00156">
    <property type="entry name" value="REC"/>
    <property type="match status" value="1"/>
</dbReference>
<comment type="caution">
    <text evidence="7">The sequence shown here is derived from an EMBL/GenBank/DDBJ whole genome shotgun (WGS) entry which is preliminary data.</text>
</comment>
<dbReference type="Pfam" id="PF00563">
    <property type="entry name" value="EAL"/>
    <property type="match status" value="1"/>
</dbReference>
<dbReference type="EC" id="3.1.4.52" evidence="1"/>
<dbReference type="InterPro" id="IPR029787">
    <property type="entry name" value="Nucleotide_cyclase"/>
</dbReference>
<feature type="domain" description="Response regulatory" evidence="4">
    <location>
        <begin position="11"/>
        <end position="127"/>
    </location>
</feature>
<dbReference type="FunFam" id="3.20.20.450:FF:000001">
    <property type="entry name" value="Cyclic di-GMP phosphodiesterase yahA"/>
    <property type="match status" value="1"/>
</dbReference>
<organism evidence="7 8">
    <name type="scientific">Alkalilimnicola ehrlichii</name>
    <dbReference type="NCBI Taxonomy" id="351052"/>
    <lineage>
        <taxon>Bacteria</taxon>
        <taxon>Pseudomonadati</taxon>
        <taxon>Pseudomonadota</taxon>
        <taxon>Gammaproteobacteria</taxon>
        <taxon>Chromatiales</taxon>
        <taxon>Ectothiorhodospiraceae</taxon>
        <taxon>Alkalilimnicola</taxon>
    </lineage>
</organism>
<dbReference type="CDD" id="cd01949">
    <property type="entry name" value="GGDEF"/>
    <property type="match status" value="1"/>
</dbReference>
<proteinExistence type="predicted"/>
<feature type="domain" description="GGDEF" evidence="6">
    <location>
        <begin position="300"/>
        <end position="432"/>
    </location>
</feature>
<dbReference type="PANTHER" id="PTHR44757:SF2">
    <property type="entry name" value="BIOFILM ARCHITECTURE MAINTENANCE PROTEIN MBAA"/>
    <property type="match status" value="1"/>
</dbReference>
<dbReference type="NCBIfam" id="TIGR00254">
    <property type="entry name" value="GGDEF"/>
    <property type="match status" value="1"/>
</dbReference>
<dbReference type="InterPro" id="IPR035919">
    <property type="entry name" value="EAL_sf"/>
</dbReference>
<dbReference type="SUPFAM" id="SSF141868">
    <property type="entry name" value="EAL domain-like"/>
    <property type="match status" value="1"/>
</dbReference>
<evidence type="ECO:0000256" key="2">
    <source>
        <dbReference type="ARBA" id="ARBA00022636"/>
    </source>
</evidence>
<feature type="modified residue" description="4-aspartylphosphate" evidence="3">
    <location>
        <position position="62"/>
    </location>
</feature>
<dbReference type="Pfam" id="PF00072">
    <property type="entry name" value="Response_reg"/>
    <property type="match status" value="1"/>
</dbReference>
<dbReference type="InterPro" id="IPR000160">
    <property type="entry name" value="GGDEF_dom"/>
</dbReference>
<dbReference type="InterPro" id="IPR043128">
    <property type="entry name" value="Rev_trsase/Diguanyl_cyclase"/>
</dbReference>
<dbReference type="InterPro" id="IPR001633">
    <property type="entry name" value="EAL_dom"/>
</dbReference>
<dbReference type="InterPro" id="IPR011006">
    <property type="entry name" value="CheY-like_superfamily"/>
</dbReference>
<dbReference type="Pfam" id="PF00990">
    <property type="entry name" value="GGDEF"/>
    <property type="match status" value="1"/>
</dbReference>
<evidence type="ECO:0000259" key="6">
    <source>
        <dbReference type="PROSITE" id="PS50887"/>
    </source>
</evidence>
<evidence type="ECO:0000256" key="3">
    <source>
        <dbReference type="PROSITE-ProRule" id="PRU00169"/>
    </source>
</evidence>
<dbReference type="InterPro" id="IPR052155">
    <property type="entry name" value="Biofilm_reg_signaling"/>
</dbReference>
<dbReference type="AlphaFoldDB" id="A0A3E0WIM2"/>
<gene>
    <name evidence="7" type="ORF">CAL65_18690</name>
</gene>
<dbReference type="Gene3D" id="3.40.50.2300">
    <property type="match status" value="1"/>
</dbReference>
<dbReference type="PROSITE" id="PS50883">
    <property type="entry name" value="EAL"/>
    <property type="match status" value="1"/>
</dbReference>
<evidence type="ECO:0000313" key="7">
    <source>
        <dbReference type="EMBL" id="RFA32830.1"/>
    </source>
</evidence>
<dbReference type="CDD" id="cd01948">
    <property type="entry name" value="EAL"/>
    <property type="match status" value="1"/>
</dbReference>
<reference evidence="8" key="1">
    <citation type="submission" date="2017-05" db="EMBL/GenBank/DDBJ databases">
        <authorList>
            <person name="Sharma S."/>
            <person name="Sidhu C."/>
            <person name="Pinnaka A.K."/>
        </authorList>
    </citation>
    <scope>NUCLEOTIDE SEQUENCE [LARGE SCALE GENOMIC DNA]</scope>
    <source>
        <strain evidence="8">AK93</strain>
    </source>
</reference>
<accession>A0A3E0WIM2</accession>